<reference evidence="1 2" key="1">
    <citation type="journal article" date="2024" name="J Genomics">
        <title>Draft genome sequencing and assembly of Favolaschia claudopus CIRM-BRFM 2984 isolated from oak limbs.</title>
        <authorList>
            <person name="Navarro D."/>
            <person name="Drula E."/>
            <person name="Chaduli D."/>
            <person name="Cazenave R."/>
            <person name="Ahrendt S."/>
            <person name="Wang J."/>
            <person name="Lipzen A."/>
            <person name="Daum C."/>
            <person name="Barry K."/>
            <person name="Grigoriev I.V."/>
            <person name="Favel A."/>
            <person name="Rosso M.N."/>
            <person name="Martin F."/>
        </authorList>
    </citation>
    <scope>NUCLEOTIDE SEQUENCE [LARGE SCALE GENOMIC DNA]</scope>
    <source>
        <strain evidence="1 2">CIRM-BRFM 2984</strain>
    </source>
</reference>
<dbReference type="InterPro" id="IPR032710">
    <property type="entry name" value="NTF2-like_dom_sf"/>
</dbReference>
<gene>
    <name evidence="1" type="ORF">R3P38DRAFT_2871234</name>
</gene>
<dbReference type="Proteomes" id="UP001362999">
    <property type="component" value="Unassembled WGS sequence"/>
</dbReference>
<keyword evidence="2" id="KW-1185">Reference proteome</keyword>
<evidence type="ECO:0000313" key="1">
    <source>
        <dbReference type="EMBL" id="KAK7048743.1"/>
    </source>
</evidence>
<sequence>MSPSRQQLLFAAEVLFLDMSSDTPSKILVTHFSPKEDIVIQHAPALCPDPYSSRLTGRNAVRSYFDLLETNWKKSEAQILSRAVVEPNTVVVNACVKWTWRTSGRSWTEDFLCTLEYDDNLKVTSMIMETTSELGTCVMRAIDEDPLEGGERREAPAVRLLTSSSELYS</sequence>
<accession>A0AAW0DCZ2</accession>
<comment type="caution">
    <text evidence="1">The sequence shown here is derived from an EMBL/GenBank/DDBJ whole genome shotgun (WGS) entry which is preliminary data.</text>
</comment>
<evidence type="ECO:0000313" key="2">
    <source>
        <dbReference type="Proteomes" id="UP001362999"/>
    </source>
</evidence>
<evidence type="ECO:0008006" key="3">
    <source>
        <dbReference type="Google" id="ProtNLM"/>
    </source>
</evidence>
<protein>
    <recommendedName>
        <fullName evidence="3">SnoaL-like domain-containing protein</fullName>
    </recommendedName>
</protein>
<dbReference type="EMBL" id="JAWWNJ010000009">
    <property type="protein sequence ID" value="KAK7048743.1"/>
    <property type="molecule type" value="Genomic_DNA"/>
</dbReference>
<proteinExistence type="predicted"/>
<dbReference type="AlphaFoldDB" id="A0AAW0DCZ2"/>
<organism evidence="1 2">
    <name type="scientific">Favolaschia claudopus</name>
    <dbReference type="NCBI Taxonomy" id="2862362"/>
    <lineage>
        <taxon>Eukaryota</taxon>
        <taxon>Fungi</taxon>
        <taxon>Dikarya</taxon>
        <taxon>Basidiomycota</taxon>
        <taxon>Agaricomycotina</taxon>
        <taxon>Agaricomycetes</taxon>
        <taxon>Agaricomycetidae</taxon>
        <taxon>Agaricales</taxon>
        <taxon>Marasmiineae</taxon>
        <taxon>Mycenaceae</taxon>
        <taxon>Favolaschia</taxon>
    </lineage>
</organism>
<name>A0AAW0DCZ2_9AGAR</name>
<dbReference type="Gene3D" id="3.10.450.50">
    <property type="match status" value="1"/>
</dbReference>
<dbReference type="SUPFAM" id="SSF54427">
    <property type="entry name" value="NTF2-like"/>
    <property type="match status" value="1"/>
</dbReference>